<dbReference type="GO" id="GO:0004112">
    <property type="term" value="F:cyclic-nucleotide phosphodiesterase activity"/>
    <property type="evidence" value="ECO:0007669"/>
    <property type="project" value="InterPro"/>
</dbReference>
<dbReference type="GO" id="GO:0046872">
    <property type="term" value="F:metal ion binding"/>
    <property type="evidence" value="ECO:0007669"/>
    <property type="project" value="UniProtKB-KW"/>
</dbReference>
<evidence type="ECO:0000313" key="7">
    <source>
        <dbReference type="EMBL" id="THG32367.1"/>
    </source>
</evidence>
<evidence type="ECO:0000313" key="8">
    <source>
        <dbReference type="Proteomes" id="UP000309133"/>
    </source>
</evidence>
<dbReference type="SUPFAM" id="SSF56300">
    <property type="entry name" value="Metallo-dependent phosphatases"/>
    <property type="match status" value="1"/>
</dbReference>
<sequence length="367" mass="40378">MTAPNPEGDRLTDRQRQLQNRETVTDLRIAEHPRPDHFLLHLSDTHLLGTDENLYGSTVDSVATLRRLADEFEQSGQRPEAIILTGDLADKGETRAYDTLRSIIEPFAERIGAEVIWCMGNHDDRSNFRTELLGEQASYEPIDRVHYVNGLRVIALDSTVPGHHYGDISREQLAWLAEVLATPAPHGTILAMHHPPVPSVLDLATAVELRNQQRLAQVLRGSDVRSIIAGHLHYSTTATFAGIPVSVASATCYSQDLTVRRGGTRAQDGAQAFNLVHVYDETVLHSVVPIGGYEQVSYVSPEETERLLAEAGILIPPPVNRHVRATVPQTAPISAGSVQQPAQGSVQPPAPQPVEARPLRSRFFARR</sequence>
<evidence type="ECO:0000259" key="6">
    <source>
        <dbReference type="Pfam" id="PF00149"/>
    </source>
</evidence>
<feature type="region of interest" description="Disordered" evidence="5">
    <location>
        <begin position="333"/>
        <end position="367"/>
    </location>
</feature>
<keyword evidence="3" id="KW-0408">Iron</keyword>
<comment type="similarity">
    <text evidence="4">Belongs to the cyclic nucleotide phosphodiesterase class-III family.</text>
</comment>
<evidence type="ECO:0000256" key="2">
    <source>
        <dbReference type="ARBA" id="ARBA00022801"/>
    </source>
</evidence>
<feature type="compositionally biased region" description="Basic and acidic residues" evidence="5">
    <location>
        <begin position="7"/>
        <end position="16"/>
    </location>
</feature>
<dbReference type="AlphaFoldDB" id="A0A4V3WTL3"/>
<evidence type="ECO:0000256" key="4">
    <source>
        <dbReference type="ARBA" id="ARBA00025742"/>
    </source>
</evidence>
<dbReference type="PANTHER" id="PTHR42988:SF2">
    <property type="entry name" value="CYCLIC NUCLEOTIDE PHOSPHODIESTERASE CBUA0032-RELATED"/>
    <property type="match status" value="1"/>
</dbReference>
<protein>
    <submittedName>
        <fullName evidence="7">Phosphodiesterase</fullName>
    </submittedName>
</protein>
<comment type="caution">
    <text evidence="7">The sequence shown here is derived from an EMBL/GenBank/DDBJ whole genome shotgun (WGS) entry which is preliminary data.</text>
</comment>
<dbReference type="InterPro" id="IPR050884">
    <property type="entry name" value="CNP_phosphodiesterase-III"/>
</dbReference>
<keyword evidence="8" id="KW-1185">Reference proteome</keyword>
<dbReference type="OrthoDB" id="5241795at2"/>
<feature type="domain" description="Calcineurin-like phosphoesterase" evidence="6">
    <location>
        <begin position="40"/>
        <end position="234"/>
    </location>
</feature>
<dbReference type="Proteomes" id="UP000309133">
    <property type="component" value="Unassembled WGS sequence"/>
</dbReference>
<feature type="compositionally biased region" description="Polar residues" evidence="5">
    <location>
        <begin position="333"/>
        <end position="346"/>
    </location>
</feature>
<dbReference type="InterPro" id="IPR004843">
    <property type="entry name" value="Calcineurin-like_PHP"/>
</dbReference>
<evidence type="ECO:0000256" key="1">
    <source>
        <dbReference type="ARBA" id="ARBA00022723"/>
    </source>
</evidence>
<evidence type="ECO:0000256" key="5">
    <source>
        <dbReference type="SAM" id="MobiDB-lite"/>
    </source>
</evidence>
<dbReference type="PANTHER" id="PTHR42988">
    <property type="entry name" value="PHOSPHOHYDROLASE"/>
    <property type="match status" value="1"/>
</dbReference>
<keyword evidence="1" id="KW-0479">Metal-binding</keyword>
<name>A0A4V3WTL3_9MICO</name>
<reference evidence="7 8" key="1">
    <citation type="submission" date="2019-04" db="EMBL/GenBank/DDBJ databases">
        <authorList>
            <person name="Jiang L."/>
        </authorList>
    </citation>
    <scope>NUCLEOTIDE SEQUENCE [LARGE SCALE GENOMIC DNA]</scope>
    <source>
        <strain evidence="7 8">YIM 131853</strain>
    </source>
</reference>
<organism evidence="7 8">
    <name type="scientific">Naasia lichenicola</name>
    <dbReference type="NCBI Taxonomy" id="2565933"/>
    <lineage>
        <taxon>Bacteria</taxon>
        <taxon>Bacillati</taxon>
        <taxon>Actinomycetota</taxon>
        <taxon>Actinomycetes</taxon>
        <taxon>Micrococcales</taxon>
        <taxon>Microbacteriaceae</taxon>
        <taxon>Naasia</taxon>
    </lineage>
</organism>
<dbReference type="InterPro" id="IPR026575">
    <property type="entry name" value="GpdQ/CpdA-like"/>
</dbReference>
<dbReference type="InterPro" id="IPR029052">
    <property type="entry name" value="Metallo-depent_PP-like"/>
</dbReference>
<keyword evidence="2" id="KW-0378">Hydrolase</keyword>
<dbReference type="CDD" id="cd07402">
    <property type="entry name" value="MPP_GpdQ"/>
    <property type="match status" value="1"/>
</dbReference>
<dbReference type="Pfam" id="PF00149">
    <property type="entry name" value="Metallophos"/>
    <property type="match status" value="1"/>
</dbReference>
<gene>
    <name evidence="7" type="ORF">E6C64_04945</name>
</gene>
<dbReference type="EMBL" id="SSSM01000002">
    <property type="protein sequence ID" value="THG32367.1"/>
    <property type="molecule type" value="Genomic_DNA"/>
</dbReference>
<evidence type="ECO:0000256" key="3">
    <source>
        <dbReference type="ARBA" id="ARBA00023004"/>
    </source>
</evidence>
<dbReference type="RefSeq" id="WP_136426532.1">
    <property type="nucleotide sequence ID" value="NZ_SSSM01000002.1"/>
</dbReference>
<accession>A0A4V3WTL3</accession>
<proteinExistence type="inferred from homology"/>
<feature type="region of interest" description="Disordered" evidence="5">
    <location>
        <begin position="1"/>
        <end position="22"/>
    </location>
</feature>
<dbReference type="Gene3D" id="3.60.21.10">
    <property type="match status" value="1"/>
</dbReference>